<name>A0A0P8ADE9_9EURY</name>
<evidence type="ECO:0000313" key="2">
    <source>
        <dbReference type="EMBL" id="KPQ42174.1"/>
    </source>
</evidence>
<accession>A0A0P8ADE9</accession>
<dbReference type="EMBL" id="LKCM01000260">
    <property type="protein sequence ID" value="KPQ42174.1"/>
    <property type="molecule type" value="Genomic_DNA"/>
</dbReference>
<reference evidence="2 3" key="1">
    <citation type="submission" date="2015-09" db="EMBL/GenBank/DDBJ databases">
        <title>A metagenomics-based metabolic model of nitrate-dependent anaerobic oxidation of methane by Methanoperedens-like archaea.</title>
        <authorList>
            <person name="Arshad A."/>
            <person name="Speth D.R."/>
            <person name="De Graaf R.M."/>
            <person name="Op Den Camp H.J."/>
            <person name="Jetten M.S."/>
            <person name="Welte C.U."/>
        </authorList>
    </citation>
    <scope>NUCLEOTIDE SEQUENCE [LARGE SCALE GENOMIC DNA]</scope>
</reference>
<organism evidence="2 3">
    <name type="scientific">Candidatus Methanoperedens nitratireducens</name>
    <dbReference type="NCBI Taxonomy" id="1392998"/>
    <lineage>
        <taxon>Archaea</taxon>
        <taxon>Methanobacteriati</taxon>
        <taxon>Methanobacteriota</taxon>
        <taxon>Stenosarchaea group</taxon>
        <taxon>Methanomicrobia</taxon>
        <taxon>Methanosarcinales</taxon>
        <taxon>ANME-2 cluster</taxon>
        <taxon>Candidatus Methanoperedentaceae</taxon>
        <taxon>Candidatus Methanoperedens</taxon>
    </lineage>
</organism>
<evidence type="ECO:0000256" key="1">
    <source>
        <dbReference type="SAM" id="Phobius"/>
    </source>
</evidence>
<gene>
    <name evidence="2" type="ORF">MPEBLZ_03260</name>
</gene>
<keyword evidence="1" id="KW-1133">Transmembrane helix</keyword>
<dbReference type="Proteomes" id="UP000050360">
    <property type="component" value="Unassembled WGS sequence"/>
</dbReference>
<evidence type="ECO:0000313" key="3">
    <source>
        <dbReference type="Proteomes" id="UP000050360"/>
    </source>
</evidence>
<proteinExistence type="predicted"/>
<keyword evidence="1" id="KW-0812">Transmembrane</keyword>
<keyword evidence="1" id="KW-0472">Membrane</keyword>
<comment type="caution">
    <text evidence="2">The sequence shown here is derived from an EMBL/GenBank/DDBJ whole genome shotgun (WGS) entry which is preliminary data.</text>
</comment>
<sequence length="93" mass="9957">MVELSKSEIRKTMGTSLGTAFGIVIGMVWTQVVLSAFATGGIPLTTTGGTWSQWGLFVVNGCDCNNYMCCRNNNAEQMGRESNNIPTSSTLSL</sequence>
<feature type="transmembrane region" description="Helical" evidence="1">
    <location>
        <begin position="20"/>
        <end position="42"/>
    </location>
</feature>
<protein>
    <submittedName>
        <fullName evidence="2">Uncharacterized protein</fullName>
    </submittedName>
</protein>
<dbReference type="AlphaFoldDB" id="A0A0P8ADE9"/>